<dbReference type="EMBL" id="AHYT01000010">
    <property type="protein sequence ID" value="EOT26462.1"/>
    <property type="molecule type" value="Genomic_DNA"/>
</dbReference>
<organism evidence="2 3">
    <name type="scientific">Enterococcus saccharolyticus subsp. saccharolyticus ATCC 43076</name>
    <dbReference type="NCBI Taxonomy" id="1139996"/>
    <lineage>
        <taxon>Bacteria</taxon>
        <taxon>Bacillati</taxon>
        <taxon>Bacillota</taxon>
        <taxon>Bacilli</taxon>
        <taxon>Lactobacillales</taxon>
        <taxon>Enterococcaceae</taxon>
        <taxon>Enterococcus</taxon>
    </lineage>
</organism>
<dbReference type="OrthoDB" id="6382410at2"/>
<dbReference type="eggNOG" id="COG0693">
    <property type="taxonomic scope" value="Bacteria"/>
</dbReference>
<dbReference type="CDD" id="cd03139">
    <property type="entry name" value="GATase1_PfpI_2"/>
    <property type="match status" value="1"/>
</dbReference>
<reference evidence="2 3" key="1">
    <citation type="submission" date="2013-03" db="EMBL/GenBank/DDBJ databases">
        <title>The Genome Sequence of Enterococcus saccharolyticus ATCC_43076 (Illumina only assembly).</title>
        <authorList>
            <consortium name="The Broad Institute Genomics Platform"/>
            <consortium name="The Broad Institute Genome Sequencing Center for Infectious Disease"/>
            <person name="Earl A."/>
            <person name="Russ C."/>
            <person name="Gilmore M."/>
            <person name="Surin D."/>
            <person name="Walker B."/>
            <person name="Young S."/>
            <person name="Zeng Q."/>
            <person name="Gargeya S."/>
            <person name="Fitzgerald M."/>
            <person name="Haas B."/>
            <person name="Abouelleil A."/>
            <person name="Allen A.W."/>
            <person name="Alvarado L."/>
            <person name="Arachchi H.M."/>
            <person name="Berlin A.M."/>
            <person name="Chapman S.B."/>
            <person name="Gainer-Dewar J."/>
            <person name="Goldberg J."/>
            <person name="Griggs A."/>
            <person name="Gujja S."/>
            <person name="Hansen M."/>
            <person name="Howarth C."/>
            <person name="Imamovic A."/>
            <person name="Ireland A."/>
            <person name="Larimer J."/>
            <person name="McCowan C."/>
            <person name="Murphy C."/>
            <person name="Pearson M."/>
            <person name="Poon T.W."/>
            <person name="Priest M."/>
            <person name="Roberts A."/>
            <person name="Saif S."/>
            <person name="Shea T."/>
            <person name="Sisk P."/>
            <person name="Sykes S."/>
            <person name="Wortman J."/>
            <person name="Nusbaum C."/>
            <person name="Birren B."/>
        </authorList>
    </citation>
    <scope>NUCLEOTIDE SEQUENCE [LARGE SCALE GENOMIC DNA]</scope>
    <source>
        <strain evidence="2 3">ATCC 43076</strain>
    </source>
</reference>
<dbReference type="PANTHER" id="PTHR43130">
    <property type="entry name" value="ARAC-FAMILY TRANSCRIPTIONAL REGULATOR"/>
    <property type="match status" value="1"/>
</dbReference>
<keyword evidence="3" id="KW-1185">Reference proteome</keyword>
<dbReference type="InterPro" id="IPR002818">
    <property type="entry name" value="DJ-1/PfpI"/>
</dbReference>
<protein>
    <recommendedName>
        <fullName evidence="1">DJ-1/PfpI domain-containing protein</fullName>
    </recommendedName>
</protein>
<dbReference type="SUPFAM" id="SSF52317">
    <property type="entry name" value="Class I glutamine amidotransferase-like"/>
    <property type="match status" value="1"/>
</dbReference>
<dbReference type="HOGENOM" id="CLU_000445_44_8_9"/>
<dbReference type="InterPro" id="IPR029062">
    <property type="entry name" value="Class_I_gatase-like"/>
</dbReference>
<evidence type="ECO:0000313" key="2">
    <source>
        <dbReference type="EMBL" id="EOT26462.1"/>
    </source>
</evidence>
<accession>S0J2L8</accession>
<dbReference type="InterPro" id="IPR052158">
    <property type="entry name" value="INH-QAR"/>
</dbReference>
<dbReference type="PANTHER" id="PTHR43130:SF15">
    <property type="entry name" value="THIJ_PFPI FAMILY PROTEIN (AFU_ORTHOLOGUE AFUA_5G14240)"/>
    <property type="match status" value="1"/>
</dbReference>
<dbReference type="PATRIC" id="fig|1139996.3.peg.2200"/>
<dbReference type="Pfam" id="PF01965">
    <property type="entry name" value="DJ-1_PfpI"/>
    <property type="match status" value="1"/>
</dbReference>
<proteinExistence type="predicted"/>
<dbReference type="STRING" id="41997.RV16_GL001419"/>
<sequence length="204" mass="22602">MQKVNFLVFDNFETLDLFGVVEIFGRLKETYELTFVSLKGGVVTSSQQTPIVTEPISTLDPSGILVVPGGLGTRKLVLDMQWLAHLKELSVQAAYVLTICTGSALLAKTGLIDGKQATSNKRAFDWVMSTNQAVKWQRKARWVVADKYYTSSGVSAGMDMALGFIADQHGKACAQKIAYDIEYVWNDCPDEDFFVGNKEENDEK</sequence>
<dbReference type="AlphaFoldDB" id="S0J2L8"/>
<gene>
    <name evidence="2" type="ORF">OMQ_02237</name>
</gene>
<name>S0J2L8_9ENTE</name>
<evidence type="ECO:0000259" key="1">
    <source>
        <dbReference type="Pfam" id="PF01965"/>
    </source>
</evidence>
<feature type="domain" description="DJ-1/PfpI" evidence="1">
    <location>
        <begin position="3"/>
        <end position="165"/>
    </location>
</feature>
<evidence type="ECO:0000313" key="3">
    <source>
        <dbReference type="Proteomes" id="UP000014136"/>
    </source>
</evidence>
<dbReference type="Gene3D" id="3.40.50.880">
    <property type="match status" value="1"/>
</dbReference>
<dbReference type="RefSeq" id="WP_016175997.1">
    <property type="nucleotide sequence ID" value="NZ_KE136390.1"/>
</dbReference>
<comment type="caution">
    <text evidence="2">The sequence shown here is derived from an EMBL/GenBank/DDBJ whole genome shotgun (WGS) entry which is preliminary data.</text>
</comment>
<dbReference type="Proteomes" id="UP000014136">
    <property type="component" value="Unassembled WGS sequence"/>
</dbReference>